<feature type="non-terminal residue" evidence="1">
    <location>
        <position position="257"/>
    </location>
</feature>
<dbReference type="OrthoDB" id="10516968at2759"/>
<gene>
    <name evidence="1" type="ORF">BT96DRAFT_1096501</name>
</gene>
<name>A0A6A4GGX7_9AGAR</name>
<dbReference type="EMBL" id="ML770092">
    <property type="protein sequence ID" value="KAE9384710.1"/>
    <property type="molecule type" value="Genomic_DNA"/>
</dbReference>
<proteinExistence type="predicted"/>
<protein>
    <submittedName>
        <fullName evidence="1">Uncharacterized protein</fullName>
    </submittedName>
</protein>
<accession>A0A6A4GGX7</accession>
<reference evidence="1" key="1">
    <citation type="journal article" date="2019" name="Environ. Microbiol.">
        <title>Fungal ecological strategies reflected in gene transcription - a case study of two litter decomposers.</title>
        <authorList>
            <person name="Barbi F."/>
            <person name="Kohler A."/>
            <person name="Barry K."/>
            <person name="Baskaran P."/>
            <person name="Daum C."/>
            <person name="Fauchery L."/>
            <person name="Ihrmark K."/>
            <person name="Kuo A."/>
            <person name="LaButti K."/>
            <person name="Lipzen A."/>
            <person name="Morin E."/>
            <person name="Grigoriev I.V."/>
            <person name="Henrissat B."/>
            <person name="Lindahl B."/>
            <person name="Martin F."/>
        </authorList>
    </citation>
    <scope>NUCLEOTIDE SEQUENCE</scope>
    <source>
        <strain evidence="1">JB14</strain>
    </source>
</reference>
<keyword evidence="2" id="KW-1185">Reference proteome</keyword>
<organism evidence="1 2">
    <name type="scientific">Gymnopus androsaceus JB14</name>
    <dbReference type="NCBI Taxonomy" id="1447944"/>
    <lineage>
        <taxon>Eukaryota</taxon>
        <taxon>Fungi</taxon>
        <taxon>Dikarya</taxon>
        <taxon>Basidiomycota</taxon>
        <taxon>Agaricomycotina</taxon>
        <taxon>Agaricomycetes</taxon>
        <taxon>Agaricomycetidae</taxon>
        <taxon>Agaricales</taxon>
        <taxon>Marasmiineae</taxon>
        <taxon>Omphalotaceae</taxon>
        <taxon>Gymnopus</taxon>
    </lineage>
</organism>
<dbReference type="Proteomes" id="UP000799118">
    <property type="component" value="Unassembled WGS sequence"/>
</dbReference>
<dbReference type="AlphaFoldDB" id="A0A6A4GGX7"/>
<sequence>VTLGWYVRGNSSKSLCVISSWYKRIVHCWFKGIAIPCSFPSFSGFPMSFCPNCSEEYTGLKDHAVCVRCRKLAQPGLTETEKQSIRDHCGPCVKEISCSSDDRQISTSASILHRAGAWSGSASERRLNQQPAVKQNKNLQKGTSIIEARANKRKLSAAQILNIEMSLSLLYPNHKQVKVVLPPYGDTFDCSLTVGDVFEKLLNLVKEGFSTSAHSEVVQQFSRNAYADWKIHKCSLAPTQLNFGGSNEHLFMQLCDS</sequence>
<evidence type="ECO:0000313" key="2">
    <source>
        <dbReference type="Proteomes" id="UP000799118"/>
    </source>
</evidence>
<feature type="non-terminal residue" evidence="1">
    <location>
        <position position="1"/>
    </location>
</feature>
<evidence type="ECO:0000313" key="1">
    <source>
        <dbReference type="EMBL" id="KAE9384710.1"/>
    </source>
</evidence>